<evidence type="ECO:0000256" key="2">
    <source>
        <dbReference type="SAM" id="MobiDB-lite"/>
    </source>
</evidence>
<proteinExistence type="predicted"/>
<feature type="region of interest" description="Disordered" evidence="2">
    <location>
        <begin position="581"/>
        <end position="678"/>
    </location>
</feature>
<evidence type="ECO:0000256" key="1">
    <source>
        <dbReference type="SAM" id="Coils"/>
    </source>
</evidence>
<gene>
    <name evidence="3" type="ORF">HINF_LOCUS1295</name>
    <name evidence="4" type="ORF">HINF_LOCUS66480</name>
</gene>
<evidence type="ECO:0000313" key="3">
    <source>
        <dbReference type="EMBL" id="CAI9913650.1"/>
    </source>
</evidence>
<feature type="compositionally biased region" description="Basic and acidic residues" evidence="2">
    <location>
        <begin position="726"/>
        <end position="746"/>
    </location>
</feature>
<organism evidence="3">
    <name type="scientific">Hexamita inflata</name>
    <dbReference type="NCBI Taxonomy" id="28002"/>
    <lineage>
        <taxon>Eukaryota</taxon>
        <taxon>Metamonada</taxon>
        <taxon>Diplomonadida</taxon>
        <taxon>Hexamitidae</taxon>
        <taxon>Hexamitinae</taxon>
        <taxon>Hexamita</taxon>
    </lineage>
</organism>
<reference evidence="3" key="1">
    <citation type="submission" date="2023-06" db="EMBL/GenBank/DDBJ databases">
        <authorList>
            <person name="Kurt Z."/>
        </authorList>
    </citation>
    <scope>NUCLEOTIDE SEQUENCE</scope>
</reference>
<feature type="compositionally biased region" description="Basic and acidic residues" evidence="2">
    <location>
        <begin position="605"/>
        <end position="622"/>
    </location>
</feature>
<sequence length="807" mass="93840">MNQSTVNQIVDTYFPTKQICKSQQATLRDSINSPPDYIRNIQSRIRVGTQQTVLRTPEPKVNQVITKEYEVNIFKGSRIEYIAANNESQIKGAKILKDMSSWLQIIKNQIILKLKNQLTNWNEDIKDFGQVFQAIQGKYFEIITSSVIVEDRVQFQAEQLLDYYKINVSGYSCGEIISKLNNEIVKSNQIIDEMIKHQEVMSSPYLDDFKLIKQFASFVQQKIIIITNPEVIEQLLQLCEQMIHSIYIRSMTEKTLYVTARRTRKHLQTIINANMDKMQQLIQEQPQLKYIFNKMIFEQQTQLEFIQNCGALQILDTFLNYQNKMEQLLLNKLLEVDMHAPTLHARVDQLVKDTILFNKDNLTKESILLEEMREKQERMMKKRQMEVEEEMIAAQQKKEAEEAEQRFLEQVKAASEAYQKKKQFEERQRQKLKNAKLEAVVDVDILSIVSNSSIAPLGEFPALEAQNRILIQKYTKQTECVRLRDEEESVLHEVLFSAIQLPFEDQPHSTSSLVLSYRKLQKQFHSTPSAQILTLSEQLVIDQDADLIQQQQNEQSAFLLQLQSLNSDGNSANKDQLLMKNSEKSNTKSEEQNEETSENQQINARESENVKSRRQNENDEHGVQNNQINSKSHESDSENEERQNEIENGAQNNSKSEENVNKSNSNNSNEIIEQNEVQNNQIEKSDNLQMNKNNSNEQINQIEQNDLHEQNQNNELNESEQEEEMNERSENNSISEHENESTKVDSKQNGSGTELSQIDQQIEQSESETFVVNEIQFEDVQTIEIEKINVAFKGKKAVNEKRFLDEF</sequence>
<dbReference type="EMBL" id="CATOUU010000029">
    <property type="protein sequence ID" value="CAI9913650.1"/>
    <property type="molecule type" value="Genomic_DNA"/>
</dbReference>
<feature type="compositionally biased region" description="Low complexity" evidence="2">
    <location>
        <begin position="704"/>
        <end position="716"/>
    </location>
</feature>
<feature type="coiled-coil region" evidence="1">
    <location>
        <begin position="359"/>
        <end position="435"/>
    </location>
</feature>
<feature type="compositionally biased region" description="Basic and acidic residues" evidence="2">
    <location>
        <begin position="631"/>
        <end position="645"/>
    </location>
</feature>
<dbReference type="AlphaFoldDB" id="A0AA86N6C9"/>
<keyword evidence="5" id="KW-1185">Reference proteome</keyword>
<accession>A0AA86N6C9</accession>
<protein>
    <submittedName>
        <fullName evidence="4">Hypothetical_protein</fullName>
    </submittedName>
</protein>
<feature type="compositionally biased region" description="Low complexity" evidence="2">
    <location>
        <begin position="754"/>
        <end position="766"/>
    </location>
</feature>
<dbReference type="EMBL" id="CAXDID020000448">
    <property type="protein sequence ID" value="CAL6092858.1"/>
    <property type="molecule type" value="Genomic_DNA"/>
</dbReference>
<feature type="compositionally biased region" description="Low complexity" evidence="2">
    <location>
        <begin position="661"/>
        <end position="678"/>
    </location>
</feature>
<comment type="caution">
    <text evidence="3">The sequence shown here is derived from an EMBL/GenBank/DDBJ whole genome shotgun (WGS) entry which is preliminary data.</text>
</comment>
<keyword evidence="1" id="KW-0175">Coiled coil</keyword>
<name>A0AA86N6C9_9EUKA</name>
<feature type="region of interest" description="Disordered" evidence="2">
    <location>
        <begin position="704"/>
        <end position="766"/>
    </location>
</feature>
<dbReference type="Proteomes" id="UP001642409">
    <property type="component" value="Unassembled WGS sequence"/>
</dbReference>
<reference evidence="4 5" key="2">
    <citation type="submission" date="2024-07" db="EMBL/GenBank/DDBJ databases">
        <authorList>
            <person name="Akdeniz Z."/>
        </authorList>
    </citation>
    <scope>NUCLEOTIDE SEQUENCE [LARGE SCALE GENOMIC DNA]</scope>
</reference>
<evidence type="ECO:0000313" key="4">
    <source>
        <dbReference type="EMBL" id="CAL6092858.1"/>
    </source>
</evidence>
<feature type="compositionally biased region" description="Basic and acidic residues" evidence="2">
    <location>
        <begin position="581"/>
        <end position="591"/>
    </location>
</feature>
<evidence type="ECO:0000313" key="5">
    <source>
        <dbReference type="Proteomes" id="UP001642409"/>
    </source>
</evidence>